<keyword evidence="9" id="KW-0460">Magnesium</keyword>
<comment type="pathway">
    <text evidence="13">Sulfur metabolism; glutathione biosynthesis; glutathione from L-cysteine and L-glutamate: step 2/2.</text>
</comment>
<feature type="region of interest" description="Glutamate--cysteine ligase" evidence="13">
    <location>
        <begin position="1"/>
        <end position="349"/>
    </location>
</feature>
<dbReference type="InterPro" id="IPR006335">
    <property type="entry name" value="Glut_biosynth"/>
</dbReference>
<dbReference type="EC" id="6.3.2.2" evidence="13"/>
<dbReference type="EC" id="6.3.2.3" evidence="13"/>
<dbReference type="InterPro" id="IPR013815">
    <property type="entry name" value="ATP_grasp_subdomain_1"/>
</dbReference>
<keyword evidence="8 13" id="KW-0067">ATP-binding</keyword>
<evidence type="ECO:0000256" key="5">
    <source>
        <dbReference type="ARBA" id="ARBA00022684"/>
    </source>
</evidence>
<name>A0ABS4EXV9_9CLOT</name>
<dbReference type="Gene3D" id="3.30.470.20">
    <property type="entry name" value="ATP-grasp fold, B domain"/>
    <property type="match status" value="2"/>
</dbReference>
<evidence type="ECO:0000256" key="4">
    <source>
        <dbReference type="ARBA" id="ARBA00022598"/>
    </source>
</evidence>
<dbReference type="RefSeq" id="WP_209795410.1">
    <property type="nucleotide sequence ID" value="NZ_JAGGJZ010000001.1"/>
</dbReference>
<comment type="cofactor">
    <cofactor evidence="2">
        <name>Mg(2+)</name>
        <dbReference type="ChEBI" id="CHEBI:18420"/>
    </cofactor>
</comment>
<evidence type="ECO:0000313" key="16">
    <source>
        <dbReference type="Proteomes" id="UP000783390"/>
    </source>
</evidence>
<proteinExistence type="inferred from homology"/>
<comment type="cofactor">
    <cofactor evidence="1">
        <name>Mn(2+)</name>
        <dbReference type="ChEBI" id="CHEBI:29035"/>
    </cofactor>
</comment>
<gene>
    <name evidence="13" type="primary">gshAB</name>
    <name evidence="13" type="synonym">gshF</name>
    <name evidence="15" type="ORF">J2Z53_000256</name>
</gene>
<evidence type="ECO:0000256" key="3">
    <source>
        <dbReference type="ARBA" id="ARBA00005006"/>
    </source>
</evidence>
<keyword evidence="11 13" id="KW-0511">Multifunctional enzyme</keyword>
<keyword evidence="6" id="KW-0479">Metal-binding</keyword>
<evidence type="ECO:0000256" key="1">
    <source>
        <dbReference type="ARBA" id="ARBA00001936"/>
    </source>
</evidence>
<dbReference type="InterPro" id="IPR014746">
    <property type="entry name" value="Gln_synth/guanido_kin_cat_dom"/>
</dbReference>
<dbReference type="Gene3D" id="3.30.1490.20">
    <property type="entry name" value="ATP-grasp fold, A domain"/>
    <property type="match status" value="1"/>
</dbReference>
<dbReference type="Pfam" id="PF04262">
    <property type="entry name" value="Glu_cys_ligase"/>
    <property type="match status" value="1"/>
</dbReference>
<dbReference type="NCBIfam" id="TIGR01435">
    <property type="entry name" value="glu_cys_lig_rel"/>
    <property type="match status" value="1"/>
</dbReference>
<dbReference type="Pfam" id="PF18419">
    <property type="entry name" value="ATP-grasp_6"/>
    <property type="match status" value="1"/>
</dbReference>
<dbReference type="Proteomes" id="UP000783390">
    <property type="component" value="Unassembled WGS sequence"/>
</dbReference>
<comment type="caution">
    <text evidence="15">The sequence shown here is derived from an EMBL/GenBank/DDBJ whole genome shotgun (WGS) entry which is preliminary data.</text>
</comment>
<evidence type="ECO:0000256" key="12">
    <source>
        <dbReference type="ARBA" id="ARBA00048819"/>
    </source>
</evidence>
<dbReference type="HAMAP" id="MF_00782">
    <property type="entry name" value="Glut_biosynth"/>
    <property type="match status" value="1"/>
</dbReference>
<dbReference type="InterPro" id="IPR040657">
    <property type="entry name" value="GshAB_ATP-grasp"/>
</dbReference>
<accession>A0ABS4EXV9</accession>
<dbReference type="PROSITE" id="PS50975">
    <property type="entry name" value="ATP_GRASP"/>
    <property type="match status" value="1"/>
</dbReference>
<evidence type="ECO:0000256" key="2">
    <source>
        <dbReference type="ARBA" id="ARBA00001946"/>
    </source>
</evidence>
<evidence type="ECO:0000313" key="15">
    <source>
        <dbReference type="EMBL" id="MBP1888677.1"/>
    </source>
</evidence>
<dbReference type="NCBIfam" id="NF002688">
    <property type="entry name" value="PRK02471.1"/>
    <property type="match status" value="1"/>
</dbReference>
<evidence type="ECO:0000256" key="11">
    <source>
        <dbReference type="ARBA" id="ARBA00023268"/>
    </source>
</evidence>
<evidence type="ECO:0000256" key="7">
    <source>
        <dbReference type="ARBA" id="ARBA00022741"/>
    </source>
</evidence>
<dbReference type="InterPro" id="IPR013651">
    <property type="entry name" value="ATP-grasp_RimK-type"/>
</dbReference>
<dbReference type="PANTHER" id="PTHR38761:SF1">
    <property type="entry name" value="GLUTAMATE--CYSTEINE LIGASE"/>
    <property type="match status" value="1"/>
</dbReference>
<evidence type="ECO:0000256" key="13">
    <source>
        <dbReference type="HAMAP-Rule" id="MF_00782"/>
    </source>
</evidence>
<comment type="function">
    <text evidence="13">Synthesizes glutathione from L-glutamate and L-cysteine via gamma-L-glutamyl-L-cysteine.</text>
</comment>
<dbReference type="SUPFAM" id="SSF55931">
    <property type="entry name" value="Glutamine synthetase/guanido kinase"/>
    <property type="match status" value="1"/>
</dbReference>
<comment type="catalytic activity">
    <reaction evidence="12 13">
        <text>L-cysteine + L-glutamate + ATP = gamma-L-glutamyl-L-cysteine + ADP + phosphate + H(+)</text>
        <dbReference type="Rhea" id="RHEA:13285"/>
        <dbReference type="ChEBI" id="CHEBI:15378"/>
        <dbReference type="ChEBI" id="CHEBI:29985"/>
        <dbReference type="ChEBI" id="CHEBI:30616"/>
        <dbReference type="ChEBI" id="CHEBI:35235"/>
        <dbReference type="ChEBI" id="CHEBI:43474"/>
        <dbReference type="ChEBI" id="CHEBI:58173"/>
        <dbReference type="ChEBI" id="CHEBI:456216"/>
        <dbReference type="EC" id="6.3.2.2"/>
    </reaction>
</comment>
<comment type="pathway">
    <text evidence="3 13">Sulfur metabolism; glutathione biosynthesis; glutathione from L-cysteine and L-glutamate: step 1/2.</text>
</comment>
<evidence type="ECO:0000259" key="14">
    <source>
        <dbReference type="PROSITE" id="PS50975"/>
    </source>
</evidence>
<feature type="domain" description="ATP-grasp" evidence="14">
    <location>
        <begin position="512"/>
        <end position="768"/>
    </location>
</feature>
<evidence type="ECO:0000256" key="9">
    <source>
        <dbReference type="ARBA" id="ARBA00022842"/>
    </source>
</evidence>
<organism evidence="15 16">
    <name type="scientific">Clostridium moniliforme</name>
    <dbReference type="NCBI Taxonomy" id="39489"/>
    <lineage>
        <taxon>Bacteria</taxon>
        <taxon>Bacillati</taxon>
        <taxon>Bacillota</taxon>
        <taxon>Clostridia</taxon>
        <taxon>Eubacteriales</taxon>
        <taxon>Clostridiaceae</taxon>
        <taxon>Clostridium</taxon>
    </lineage>
</organism>
<evidence type="ECO:0000256" key="6">
    <source>
        <dbReference type="ARBA" id="ARBA00022723"/>
    </source>
</evidence>
<keyword evidence="10" id="KW-0464">Manganese</keyword>
<sequence>MYSNLLNLIRDNNLSRKLLKSGFGLEKENLRVFEDGKLAITKHPKIFKEDNPYIKRDFSESQVEMVTPICNSINEVYDFMENLHNIVSTTLKGEYLWPQSNPPIIPKDEEIPVAILHNEDEIKYREELVKKYGAKRQLVSGVHFNFSFNEDLIKELYKLTNCKEDYKDFKNGIYFKVGRNLIKYKWFLIYLTGASPVFHRSYKGTCNKQSRKIGKDDYYFKGVNSLRNSECGYKNAEDFYVSYNNVEEYVEDIRRLIDDKCIQGAREYYSPIRFKTKEQGDMLENLLNDGVKYIEIRLLDLDPLSPIGISKDTLNLIFLFILFTIFTKDEKYTIQLHEEYVENENSAIENQEYKLIKLNGKKVGLRKEGLKLLDEIQDICDKLFKGNEDLQRAINISRERFNNYKETIASKLINGMKETNYIDYFMNLSREYLKYSEKNVFKLKGYEDLELSTQILIIDSIKRGIEFNVLDRKDNFISLEKNNHVEYVKQATKTSKDSYITALIMENKLVTKKVLEKNNIRVPKGGFYDNISDALVDFYKYKNNKIVIKPKSTNFGIGITIFKGDFSEKEYKRACEIAFANDNEILIEEFIEGKEYRFLIIDNEVVGILHRVPANVLGDGISTIRDLVNEKNKNPLRGKGYKTPLEKISLGEAEEMFLKEQNKNFDYIPKSGEIVYLRENSNISTGGDSIDYTDDIHNSYKKLAIESTKSVNAKITGVDMMIKDIKEEANDNNYGIIEINFNPAIHIHCYPYKGLNRKVGDKVLDLLFKEKN</sequence>
<dbReference type="Pfam" id="PF08443">
    <property type="entry name" value="RimK"/>
    <property type="match status" value="1"/>
</dbReference>
<comment type="subunit">
    <text evidence="13">Monomer.</text>
</comment>
<keyword evidence="7 13" id="KW-0547">Nucleotide-binding</keyword>
<dbReference type="GO" id="GO:0004357">
    <property type="term" value="F:glutamate-cysteine ligase activity"/>
    <property type="evidence" value="ECO:0007669"/>
    <property type="project" value="UniProtKB-EC"/>
</dbReference>
<dbReference type="PANTHER" id="PTHR38761">
    <property type="entry name" value="GLUTAMATE--CYSTEINE LIGASE"/>
    <property type="match status" value="1"/>
</dbReference>
<evidence type="ECO:0000256" key="8">
    <source>
        <dbReference type="ARBA" id="ARBA00022840"/>
    </source>
</evidence>
<dbReference type="SUPFAM" id="SSF56059">
    <property type="entry name" value="Glutathione synthetase ATP-binding domain-like"/>
    <property type="match status" value="1"/>
</dbReference>
<keyword evidence="16" id="KW-1185">Reference proteome</keyword>
<dbReference type="InterPro" id="IPR006334">
    <property type="entry name" value="Glut_cys_ligase"/>
</dbReference>
<comment type="similarity">
    <text evidence="13">In the N-terminal section; belongs to the glutamate--cysteine ligase type 1 family. Type 2 subfamily.</text>
</comment>
<evidence type="ECO:0000256" key="10">
    <source>
        <dbReference type="ARBA" id="ARBA00023211"/>
    </source>
</evidence>
<reference evidence="15 16" key="1">
    <citation type="submission" date="2021-03" db="EMBL/GenBank/DDBJ databases">
        <title>Genomic Encyclopedia of Type Strains, Phase IV (KMG-IV): sequencing the most valuable type-strain genomes for metagenomic binning, comparative biology and taxonomic classification.</title>
        <authorList>
            <person name="Goeker M."/>
        </authorList>
    </citation>
    <scope>NUCLEOTIDE SEQUENCE [LARGE SCALE GENOMIC DNA]</scope>
    <source>
        <strain evidence="15 16">DSM 3984</strain>
    </source>
</reference>
<dbReference type="InterPro" id="IPR011761">
    <property type="entry name" value="ATP-grasp"/>
</dbReference>
<protein>
    <recommendedName>
        <fullName evidence="13">Glutathione biosynthesis bifunctional protein GshAB</fullName>
    </recommendedName>
    <alternativeName>
        <fullName evidence="13">Gamma-GCS-GS</fullName>
        <shortName evidence="13">GCS-GS</shortName>
    </alternativeName>
    <domain>
        <recommendedName>
            <fullName evidence="13">Glutamate--cysteine ligase</fullName>
            <ecNumber evidence="13">6.3.2.2</ecNumber>
        </recommendedName>
        <alternativeName>
            <fullName evidence="13">Gamma-ECS</fullName>
            <shortName evidence="13">GCS</shortName>
        </alternativeName>
        <alternativeName>
            <fullName evidence="13">Gamma-glutamylcysteine synthetase</fullName>
        </alternativeName>
    </domain>
    <domain>
        <recommendedName>
            <fullName evidence="13">Glutathione synthetase</fullName>
            <ecNumber evidence="13">6.3.2.3</ecNumber>
        </recommendedName>
        <alternativeName>
            <fullName evidence="13">GSH synthetase</fullName>
            <shortName evidence="13">GS</shortName>
            <shortName evidence="13">GSH-S</shortName>
            <shortName evidence="13">GSHase</shortName>
        </alternativeName>
        <alternativeName>
            <fullName evidence="13">Glutathione synthase</fullName>
        </alternativeName>
    </domain>
</protein>
<comment type="catalytic activity">
    <reaction evidence="13">
        <text>gamma-L-glutamyl-L-cysteine + glycine + ATP = glutathione + ADP + phosphate + H(+)</text>
        <dbReference type="Rhea" id="RHEA:13557"/>
        <dbReference type="ChEBI" id="CHEBI:15378"/>
        <dbReference type="ChEBI" id="CHEBI:30616"/>
        <dbReference type="ChEBI" id="CHEBI:43474"/>
        <dbReference type="ChEBI" id="CHEBI:57305"/>
        <dbReference type="ChEBI" id="CHEBI:57925"/>
        <dbReference type="ChEBI" id="CHEBI:58173"/>
        <dbReference type="ChEBI" id="CHEBI:456216"/>
        <dbReference type="EC" id="6.3.2.3"/>
    </reaction>
</comment>
<keyword evidence="4 13" id="KW-0436">Ligase</keyword>
<dbReference type="EMBL" id="JAGGJZ010000001">
    <property type="protein sequence ID" value="MBP1888677.1"/>
    <property type="molecule type" value="Genomic_DNA"/>
</dbReference>
<keyword evidence="5 13" id="KW-0317">Glutathione biosynthesis</keyword>
<dbReference type="Gene3D" id="3.30.590.20">
    <property type="match status" value="1"/>
</dbReference>
<dbReference type="InterPro" id="IPR007370">
    <property type="entry name" value="Glu_cys_ligase"/>
</dbReference>